<proteinExistence type="inferred from homology"/>
<evidence type="ECO:0000313" key="11">
    <source>
        <dbReference type="Proteomes" id="UP000251714"/>
    </source>
</evidence>
<dbReference type="AlphaFoldDB" id="A0A365MYW4"/>
<feature type="region of interest" description="Disordered" evidence="7">
    <location>
        <begin position="347"/>
        <end position="377"/>
    </location>
</feature>
<accession>A0A365MYW4</accession>
<reference evidence="10 11" key="1">
    <citation type="submission" date="2017-12" db="EMBL/GenBank/DDBJ databases">
        <title>Genome sequence of the mycotoxigenic crop pathogen Fusarium proliferatum, strain ITEM 2341 from Date Palm.</title>
        <authorList>
            <person name="Almiman B.F."/>
            <person name="Shittu T.A."/>
            <person name="Muthumeenakshi S."/>
            <person name="Baroncelli R."/>
            <person name="Sreenivasaprasada S."/>
        </authorList>
    </citation>
    <scope>NUCLEOTIDE SEQUENCE [LARGE SCALE GENOMIC DNA]</scope>
    <source>
        <strain evidence="10 11">ITEM 2341</strain>
    </source>
</reference>
<feature type="repeat" description="ANK" evidence="6">
    <location>
        <begin position="531"/>
        <end position="563"/>
    </location>
</feature>
<keyword evidence="4 8" id="KW-0472">Membrane</keyword>
<comment type="similarity">
    <text evidence="5">Belongs to the SAT4 family.</text>
</comment>
<keyword evidence="2 8" id="KW-0812">Transmembrane</keyword>
<dbReference type="PANTHER" id="PTHR33048:SF124">
    <property type="entry name" value="INTEGRAL MEMBRANE PROTEIN"/>
    <property type="match status" value="1"/>
</dbReference>
<dbReference type="InterPro" id="IPR049326">
    <property type="entry name" value="Rhodopsin_dom_fungi"/>
</dbReference>
<name>A0A365MYW4_GIBIN</name>
<gene>
    <name evidence="10" type="ORF">FPRO05_02536</name>
</gene>
<feature type="transmembrane region" description="Helical" evidence="8">
    <location>
        <begin position="141"/>
        <end position="166"/>
    </location>
</feature>
<feature type="transmembrane region" description="Helical" evidence="8">
    <location>
        <begin position="104"/>
        <end position="121"/>
    </location>
</feature>
<dbReference type="InterPro" id="IPR036770">
    <property type="entry name" value="Ankyrin_rpt-contain_sf"/>
</dbReference>
<dbReference type="InterPro" id="IPR002110">
    <property type="entry name" value="Ankyrin_rpt"/>
</dbReference>
<evidence type="ECO:0000313" key="10">
    <source>
        <dbReference type="EMBL" id="RBA13743.1"/>
    </source>
</evidence>
<evidence type="ECO:0000256" key="5">
    <source>
        <dbReference type="ARBA" id="ARBA00038359"/>
    </source>
</evidence>
<evidence type="ECO:0000256" key="1">
    <source>
        <dbReference type="ARBA" id="ARBA00004141"/>
    </source>
</evidence>
<dbReference type="SUPFAM" id="SSF48403">
    <property type="entry name" value="Ankyrin repeat"/>
    <property type="match status" value="1"/>
</dbReference>
<evidence type="ECO:0000256" key="8">
    <source>
        <dbReference type="SAM" id="Phobius"/>
    </source>
</evidence>
<organism evidence="10 11">
    <name type="scientific">Gibberella intermedia</name>
    <name type="common">Bulb rot disease fungus</name>
    <name type="synonym">Fusarium proliferatum</name>
    <dbReference type="NCBI Taxonomy" id="948311"/>
    <lineage>
        <taxon>Eukaryota</taxon>
        <taxon>Fungi</taxon>
        <taxon>Dikarya</taxon>
        <taxon>Ascomycota</taxon>
        <taxon>Pezizomycotina</taxon>
        <taxon>Sordariomycetes</taxon>
        <taxon>Hypocreomycetidae</taxon>
        <taxon>Hypocreales</taxon>
        <taxon>Nectriaceae</taxon>
        <taxon>Fusarium</taxon>
        <taxon>Fusarium fujikuroi species complex</taxon>
    </lineage>
</organism>
<comment type="caution">
    <text evidence="10">The sequence shown here is derived from an EMBL/GenBank/DDBJ whole genome shotgun (WGS) entry which is preliminary data.</text>
</comment>
<dbReference type="EMBL" id="PKMI01000028">
    <property type="protein sequence ID" value="RBA13743.1"/>
    <property type="molecule type" value="Genomic_DNA"/>
</dbReference>
<dbReference type="PROSITE" id="PS50088">
    <property type="entry name" value="ANK_REPEAT"/>
    <property type="match status" value="2"/>
</dbReference>
<dbReference type="Pfam" id="PF20684">
    <property type="entry name" value="Fung_rhodopsin"/>
    <property type="match status" value="1"/>
</dbReference>
<sequence>MTAVVNGVPVAIPPPEGYKVDLDNPQRNSVTAAYWLYGVGNFLTVLFIAQRVYVRSFIHKTIRIEDACLGVAYVFSVVLQTLILRDFIRGIMGTHGWEMPITKFAQFARALYLLPILYNPVQCGAKMALLLVYRRLAPQKWFHVTIWATSFVVIGSSIAITFTTIFPCKPVRAGWDITITEKKCIDRPAVYQATAIMGAITDAMVLTVPIPVVIPLQISRRQKIGLICFFGVGGVTVFTSIMRLIALIRSMGNVDQSWGGGPVLLWIFAEANLSIICATLTTVKPFIKHISPRILGSSYGASKAGMSNPSAPPTIGAISSGGMPRHDHYERFDDGPMYPLQTVTKAEASKGHENKNGGSRSVTRPMSGDSQGDSDSEKAILQTRTTIPQTLSSKVEVKITHHTTHLFAIMDPFEANYRAAIEKHLDEPPLFRLVGNTVVFKSLLQEPEHRAQLKHTDIGHDCLNRAIIQGNKESVRALVELPLSEFDWISHPVASLKAMGHLHTAARLGRFDVFKILADTGNIDIGGRDPFGMTPLHHASETGSKAIVEYLLEGGVKPDEKDVKGRTPLSYAAEKGNKEVVKALLYVEGVESDSKDLRGKSPFYYAVLAGKDETADILKTLGSVDHSVEAKAKVDRMIYDSQRP</sequence>
<dbReference type="InterPro" id="IPR052337">
    <property type="entry name" value="SAT4-like"/>
</dbReference>
<keyword evidence="6" id="KW-0040">ANK repeat</keyword>
<dbReference type="Gene3D" id="1.25.40.20">
    <property type="entry name" value="Ankyrin repeat-containing domain"/>
    <property type="match status" value="1"/>
</dbReference>
<feature type="domain" description="Rhodopsin" evidence="9">
    <location>
        <begin position="51"/>
        <end position="288"/>
    </location>
</feature>
<feature type="transmembrane region" description="Helical" evidence="8">
    <location>
        <begin position="226"/>
        <end position="248"/>
    </location>
</feature>
<feature type="transmembrane region" description="Helical" evidence="8">
    <location>
        <begin position="190"/>
        <end position="214"/>
    </location>
</feature>
<dbReference type="PANTHER" id="PTHR33048">
    <property type="entry name" value="PTH11-LIKE INTEGRAL MEMBRANE PROTEIN (AFU_ORTHOLOGUE AFUA_5G11245)"/>
    <property type="match status" value="1"/>
</dbReference>
<dbReference type="Proteomes" id="UP000251714">
    <property type="component" value="Unassembled WGS sequence"/>
</dbReference>
<evidence type="ECO:0000259" key="9">
    <source>
        <dbReference type="Pfam" id="PF20684"/>
    </source>
</evidence>
<comment type="subcellular location">
    <subcellularLocation>
        <location evidence="1">Membrane</location>
        <topology evidence="1">Multi-pass membrane protein</topology>
    </subcellularLocation>
</comment>
<evidence type="ECO:0000256" key="7">
    <source>
        <dbReference type="SAM" id="MobiDB-lite"/>
    </source>
</evidence>
<dbReference type="PROSITE" id="PS50297">
    <property type="entry name" value="ANK_REP_REGION"/>
    <property type="match status" value="2"/>
</dbReference>
<evidence type="ECO:0000256" key="2">
    <source>
        <dbReference type="ARBA" id="ARBA00022692"/>
    </source>
</evidence>
<evidence type="ECO:0000256" key="4">
    <source>
        <dbReference type="ARBA" id="ARBA00023136"/>
    </source>
</evidence>
<evidence type="ECO:0000256" key="3">
    <source>
        <dbReference type="ARBA" id="ARBA00022989"/>
    </source>
</evidence>
<evidence type="ECO:0000256" key="6">
    <source>
        <dbReference type="PROSITE-ProRule" id="PRU00023"/>
    </source>
</evidence>
<dbReference type="Pfam" id="PF12796">
    <property type="entry name" value="Ank_2"/>
    <property type="match status" value="1"/>
</dbReference>
<feature type="repeat" description="ANK" evidence="6">
    <location>
        <begin position="564"/>
        <end position="597"/>
    </location>
</feature>
<dbReference type="SMART" id="SM00248">
    <property type="entry name" value="ANK"/>
    <property type="match status" value="5"/>
</dbReference>
<dbReference type="Pfam" id="PF00023">
    <property type="entry name" value="Ank"/>
    <property type="match status" value="1"/>
</dbReference>
<feature type="transmembrane region" description="Helical" evidence="8">
    <location>
        <begin position="34"/>
        <end position="54"/>
    </location>
</feature>
<keyword evidence="3 8" id="KW-1133">Transmembrane helix</keyword>
<feature type="transmembrane region" description="Helical" evidence="8">
    <location>
        <begin position="66"/>
        <end position="84"/>
    </location>
</feature>
<dbReference type="GO" id="GO:0016020">
    <property type="term" value="C:membrane"/>
    <property type="evidence" value="ECO:0007669"/>
    <property type="project" value="UniProtKB-SubCell"/>
</dbReference>
<feature type="compositionally biased region" description="Polar residues" evidence="7">
    <location>
        <begin position="356"/>
        <end position="373"/>
    </location>
</feature>
<protein>
    <recommendedName>
        <fullName evidence="9">Rhodopsin domain-containing protein</fullName>
    </recommendedName>
</protein>